<dbReference type="GeneID" id="81433825"/>
<feature type="chain" id="PRO_5040807689" evidence="2">
    <location>
        <begin position="21"/>
        <end position="184"/>
    </location>
</feature>
<gene>
    <name evidence="3" type="ORF">N7496_001717</name>
</gene>
<protein>
    <submittedName>
        <fullName evidence="3">Uncharacterized protein</fullName>
    </submittedName>
</protein>
<reference evidence="3" key="2">
    <citation type="journal article" date="2023" name="IMA Fungus">
        <title>Comparative genomic study of the Penicillium genus elucidates a diverse pangenome and 15 lateral gene transfer events.</title>
        <authorList>
            <person name="Petersen C."/>
            <person name="Sorensen T."/>
            <person name="Nielsen M.R."/>
            <person name="Sondergaard T.E."/>
            <person name="Sorensen J.L."/>
            <person name="Fitzpatrick D.A."/>
            <person name="Frisvad J.C."/>
            <person name="Nielsen K.L."/>
        </authorList>
    </citation>
    <scope>NUCLEOTIDE SEQUENCE</scope>
    <source>
        <strain evidence="3">IBT 29864</strain>
    </source>
</reference>
<evidence type="ECO:0000313" key="3">
    <source>
        <dbReference type="EMBL" id="KAJ5390649.1"/>
    </source>
</evidence>
<evidence type="ECO:0000256" key="2">
    <source>
        <dbReference type="SAM" id="SignalP"/>
    </source>
</evidence>
<sequence>MHFSSAAALVILSSIGLTYAAPFTNPQAEIARRKVSYQVVNVDGDPTSSATPETETVTETIQSVTTATGTALSPVTVTITATPSSTPTPTSTPHSHAAPPPGASFFPAPSSGSGFFRRGLMATGDPLQFARGDESSTASVTAIPLAATPVIARDFYNQDYPSVFSSATPSSSFTLPPSANALLY</sequence>
<keyword evidence="2" id="KW-0732">Signal</keyword>
<dbReference type="AlphaFoldDB" id="A0A9X0B755"/>
<proteinExistence type="predicted"/>
<evidence type="ECO:0000256" key="1">
    <source>
        <dbReference type="SAM" id="MobiDB-lite"/>
    </source>
</evidence>
<feature type="region of interest" description="Disordered" evidence="1">
    <location>
        <begin position="79"/>
        <end position="104"/>
    </location>
</feature>
<dbReference type="OrthoDB" id="4369889at2759"/>
<comment type="caution">
    <text evidence="3">The sequence shown here is derived from an EMBL/GenBank/DDBJ whole genome shotgun (WGS) entry which is preliminary data.</text>
</comment>
<reference evidence="3" key="1">
    <citation type="submission" date="2022-11" db="EMBL/GenBank/DDBJ databases">
        <authorList>
            <person name="Petersen C."/>
        </authorList>
    </citation>
    <scope>NUCLEOTIDE SEQUENCE</scope>
    <source>
        <strain evidence="3">IBT 29864</strain>
    </source>
</reference>
<evidence type="ECO:0000313" key="4">
    <source>
        <dbReference type="Proteomes" id="UP001147782"/>
    </source>
</evidence>
<organism evidence="3 4">
    <name type="scientific">Penicillium cataractarum</name>
    <dbReference type="NCBI Taxonomy" id="2100454"/>
    <lineage>
        <taxon>Eukaryota</taxon>
        <taxon>Fungi</taxon>
        <taxon>Dikarya</taxon>
        <taxon>Ascomycota</taxon>
        <taxon>Pezizomycotina</taxon>
        <taxon>Eurotiomycetes</taxon>
        <taxon>Eurotiomycetidae</taxon>
        <taxon>Eurotiales</taxon>
        <taxon>Aspergillaceae</taxon>
        <taxon>Penicillium</taxon>
    </lineage>
</organism>
<dbReference type="Proteomes" id="UP001147782">
    <property type="component" value="Unassembled WGS sequence"/>
</dbReference>
<name>A0A9X0B755_9EURO</name>
<accession>A0A9X0B755</accession>
<feature type="signal peptide" evidence="2">
    <location>
        <begin position="1"/>
        <end position="20"/>
    </location>
</feature>
<keyword evidence="4" id="KW-1185">Reference proteome</keyword>
<dbReference type="EMBL" id="JAPZBS010000001">
    <property type="protein sequence ID" value="KAJ5390649.1"/>
    <property type="molecule type" value="Genomic_DNA"/>
</dbReference>
<dbReference type="RefSeq" id="XP_056561377.1">
    <property type="nucleotide sequence ID" value="XM_056694648.1"/>
</dbReference>